<accession>A0A0G4HE24</accession>
<dbReference type="PANTHER" id="PTHR11414:SF21">
    <property type="entry name" value="CYSTATIN 14A, TANDEM DUPLICATE 1-RELATED"/>
    <property type="match status" value="1"/>
</dbReference>
<evidence type="ECO:0000256" key="1">
    <source>
        <dbReference type="ARBA" id="ARBA00009403"/>
    </source>
</evidence>
<gene>
    <name evidence="4" type="ORF">Cvel_6441</name>
</gene>
<dbReference type="AlphaFoldDB" id="A0A0G4HE24"/>
<dbReference type="PROSITE" id="PS00287">
    <property type="entry name" value="CYSTATIN"/>
    <property type="match status" value="1"/>
</dbReference>
<dbReference type="GO" id="GO:0004869">
    <property type="term" value="F:cysteine-type endopeptidase inhibitor activity"/>
    <property type="evidence" value="ECO:0007669"/>
    <property type="project" value="UniProtKB-KW"/>
</dbReference>
<organism evidence="4">
    <name type="scientific">Chromera velia CCMP2878</name>
    <dbReference type="NCBI Taxonomy" id="1169474"/>
    <lineage>
        <taxon>Eukaryota</taxon>
        <taxon>Sar</taxon>
        <taxon>Alveolata</taxon>
        <taxon>Colpodellida</taxon>
        <taxon>Chromeraceae</taxon>
        <taxon>Chromera</taxon>
    </lineage>
</organism>
<dbReference type="PANTHER" id="PTHR11414">
    <property type="entry name" value="CYSTATIN FAMILY MEMBER"/>
    <property type="match status" value="1"/>
</dbReference>
<sequence length="98" mass="10757">MQMCGGFTAPKSVSDEGKKVLADMHGAIIEKLHADGHFKEVTKFNVFEALEESTQVVAGTIRKLKVKVDGEKHLLVSIFHPLPHTNEGPKLHALEVSQ</sequence>
<dbReference type="InterPro" id="IPR018073">
    <property type="entry name" value="Prot_inh_cystat_CS"/>
</dbReference>
<evidence type="ECO:0000313" key="4">
    <source>
        <dbReference type="EMBL" id="CEM42088.1"/>
    </source>
</evidence>
<dbReference type="SUPFAM" id="SSF54403">
    <property type="entry name" value="Cystatin/monellin"/>
    <property type="match status" value="1"/>
</dbReference>
<keyword evidence="2" id="KW-0646">Protease inhibitor</keyword>
<name>A0A0G4HE24_9ALVE</name>
<dbReference type="Gene3D" id="3.10.450.10">
    <property type="match status" value="1"/>
</dbReference>
<dbReference type="GO" id="GO:0005829">
    <property type="term" value="C:cytosol"/>
    <property type="evidence" value="ECO:0007669"/>
    <property type="project" value="TreeGrafter"/>
</dbReference>
<evidence type="ECO:0000256" key="2">
    <source>
        <dbReference type="ARBA" id="ARBA00022690"/>
    </source>
</evidence>
<reference evidence="4" key="1">
    <citation type="submission" date="2014-11" db="EMBL/GenBank/DDBJ databases">
        <authorList>
            <person name="Otto D Thomas"/>
            <person name="Naeem Raeece"/>
        </authorList>
    </citation>
    <scope>NUCLEOTIDE SEQUENCE</scope>
</reference>
<evidence type="ECO:0000256" key="3">
    <source>
        <dbReference type="ARBA" id="ARBA00022704"/>
    </source>
</evidence>
<dbReference type="EMBL" id="CDMZ01002375">
    <property type="protein sequence ID" value="CEM42088.1"/>
    <property type="molecule type" value="Genomic_DNA"/>
</dbReference>
<evidence type="ECO:0008006" key="5">
    <source>
        <dbReference type="Google" id="ProtNLM"/>
    </source>
</evidence>
<protein>
    <recommendedName>
        <fullName evidence="5">Cystatin domain-containing protein</fullName>
    </recommendedName>
</protein>
<dbReference type="InterPro" id="IPR001713">
    <property type="entry name" value="Prot_inh_stefin"/>
</dbReference>
<keyword evidence="3" id="KW-0789">Thiol protease inhibitor</keyword>
<dbReference type="InterPro" id="IPR046350">
    <property type="entry name" value="Cystatin_sf"/>
</dbReference>
<comment type="similarity">
    <text evidence="1">Belongs to the cystatin family.</text>
</comment>
<proteinExistence type="inferred from homology"/>
<dbReference type="VEuPathDB" id="CryptoDB:Cvel_6441"/>